<dbReference type="Gene3D" id="3.30.420.340">
    <property type="entry name" value="UvrC, RNAse H endonuclease domain"/>
    <property type="match status" value="1"/>
</dbReference>
<dbReference type="PANTHER" id="PTHR30562">
    <property type="entry name" value="UVRC/OXIDOREDUCTASE"/>
    <property type="match status" value="1"/>
</dbReference>
<dbReference type="Pfam" id="PF02151">
    <property type="entry name" value="UVR"/>
    <property type="match status" value="1"/>
</dbReference>
<gene>
    <name evidence="10" type="primary">uvrC</name>
    <name evidence="10" type="ORF">IAA96_02515</name>
</gene>
<dbReference type="PROSITE" id="PS50151">
    <property type="entry name" value="UVR"/>
    <property type="match status" value="1"/>
</dbReference>
<reference evidence="10" key="1">
    <citation type="submission" date="2020-10" db="EMBL/GenBank/DDBJ databases">
        <authorList>
            <person name="Gilroy R."/>
        </authorList>
    </citation>
    <scope>NUCLEOTIDE SEQUENCE</scope>
    <source>
        <strain evidence="10">B3-4054</strain>
    </source>
</reference>
<feature type="non-terminal residue" evidence="10">
    <location>
        <position position="618"/>
    </location>
</feature>
<keyword evidence="4" id="KW-0267">Excision nuclease</keyword>
<dbReference type="InterPro" id="IPR001943">
    <property type="entry name" value="UVR_dom"/>
</dbReference>
<dbReference type="InterPro" id="IPR001162">
    <property type="entry name" value="UvrC_RNase_H_dom"/>
</dbReference>
<reference evidence="10" key="2">
    <citation type="journal article" date="2021" name="PeerJ">
        <title>Extensive microbial diversity within the chicken gut microbiome revealed by metagenomics and culture.</title>
        <authorList>
            <person name="Gilroy R."/>
            <person name="Ravi A."/>
            <person name="Getino M."/>
            <person name="Pursley I."/>
            <person name="Horton D.L."/>
            <person name="Alikhan N.F."/>
            <person name="Baker D."/>
            <person name="Gharbi K."/>
            <person name="Hall N."/>
            <person name="Watson M."/>
            <person name="Adriaenssens E.M."/>
            <person name="Foster-Nyarko E."/>
            <person name="Jarju S."/>
            <person name="Secka A."/>
            <person name="Antonio M."/>
            <person name="Oren A."/>
            <person name="Chaudhuri R.R."/>
            <person name="La Ragione R."/>
            <person name="Hildebrand F."/>
            <person name="Pallen M.J."/>
        </authorList>
    </citation>
    <scope>NUCLEOTIDE SEQUENCE</scope>
    <source>
        <strain evidence="10">B3-4054</strain>
    </source>
</reference>
<sequence>MSAENENRRKLHEAALGAPKSSGVYMWKDENGVIIYIGKAKSLRNRLLSYFNSKDIKTRILISRAVRLEYITTGNEYEALILENNLIKQHNPRYNINLKDGKTYPFLRVTNEAFPRIFRTRSMKNDGSKYFGPFPDVGALDAFLDFIGKTYPLRKCKVLRRQEKPCLYYHMGQCAAPCCGKITEEAYRGYLDEALLFLEQDGSGSRTAGVDVLTAEMKKAASARLFEKAARLRDGIRAISTLRERNSVEDLDPEARDYIAWAEEGSMISFAVLRMRSGKLVSRDVYRTRTLKEAGEILPEFLVSFYTDKNEVPPRIFVPEPESVPLAEEWLRRHLESPAKITVIRPQGWGGSAAPSAIDAETAKDGETAETAAEPGAEYGVDIAATDSRHAAAMNMAYFNAKEDAARRLRERGDFPALEELQRILQLPALPARIEGFDIAHIGGKFPVASLVSFKDGNPDKKNYRWFRLKTTDGAVDDFASVREAVSRRYTRLLNEHAELPDLVLIDGGIGQVNAAHGVLSALGLDLPVAGLAKRDEEIYRPGNSVPIRLPRRSDALRLLQRVRDETHRFATGKNQRLRTQENTRLAFETLPGVGPVLARRMLDAFGGVSQAADAVRA</sequence>
<dbReference type="GO" id="GO:0009381">
    <property type="term" value="F:excinuclease ABC activity"/>
    <property type="evidence" value="ECO:0007669"/>
    <property type="project" value="InterPro"/>
</dbReference>
<feature type="domain" description="UVR" evidence="7">
    <location>
        <begin position="207"/>
        <end position="242"/>
    </location>
</feature>
<dbReference type="InterPro" id="IPR050066">
    <property type="entry name" value="UvrABC_protein_C"/>
</dbReference>
<organism evidence="10 11">
    <name type="scientific">Candidatus Avitreponema avistercoris</name>
    <dbReference type="NCBI Taxonomy" id="2840705"/>
    <lineage>
        <taxon>Bacteria</taxon>
        <taxon>Pseudomonadati</taxon>
        <taxon>Spirochaetota</taxon>
        <taxon>Spirochaetia</taxon>
        <taxon>Spirochaetales</taxon>
        <taxon>Candidatus Avitreponema</taxon>
    </lineage>
</organism>
<evidence type="ECO:0000256" key="6">
    <source>
        <dbReference type="ARBA" id="ARBA00023236"/>
    </source>
</evidence>
<feature type="domain" description="GIY-YIG" evidence="8">
    <location>
        <begin position="20"/>
        <end position="96"/>
    </location>
</feature>
<evidence type="ECO:0000256" key="2">
    <source>
        <dbReference type="ARBA" id="ARBA00022763"/>
    </source>
</evidence>
<dbReference type="InterPro" id="IPR010994">
    <property type="entry name" value="RuvA_2-like"/>
</dbReference>
<dbReference type="Pfam" id="PF01541">
    <property type="entry name" value="GIY-YIG"/>
    <property type="match status" value="1"/>
</dbReference>
<protein>
    <submittedName>
        <fullName evidence="10">Excinuclease ABC subunit C</fullName>
    </submittedName>
</protein>
<keyword evidence="5" id="KW-0234">DNA repair</keyword>
<dbReference type="InterPro" id="IPR038476">
    <property type="entry name" value="UvrC_RNase_H_dom_sf"/>
</dbReference>
<dbReference type="PROSITE" id="PS50165">
    <property type="entry name" value="UVRC"/>
    <property type="match status" value="1"/>
</dbReference>
<dbReference type="InterPro" id="IPR035901">
    <property type="entry name" value="GIY-YIG_endonuc_sf"/>
</dbReference>
<dbReference type="SMART" id="SM00465">
    <property type="entry name" value="GIYc"/>
    <property type="match status" value="1"/>
</dbReference>
<dbReference type="InterPro" id="IPR036876">
    <property type="entry name" value="UVR_dom_sf"/>
</dbReference>
<evidence type="ECO:0000256" key="1">
    <source>
        <dbReference type="ARBA" id="ARBA00022490"/>
    </source>
</evidence>
<dbReference type="EMBL" id="JADIMS010000041">
    <property type="protein sequence ID" value="MBO8449958.1"/>
    <property type="molecule type" value="Genomic_DNA"/>
</dbReference>
<dbReference type="InterPro" id="IPR000305">
    <property type="entry name" value="GIY-YIG_endonuc"/>
</dbReference>
<dbReference type="Pfam" id="PF22920">
    <property type="entry name" value="UvrC_RNaseH"/>
    <property type="match status" value="1"/>
</dbReference>
<dbReference type="Pfam" id="PF08459">
    <property type="entry name" value="UvrC_RNaseH_dom"/>
    <property type="match status" value="1"/>
</dbReference>
<dbReference type="HAMAP" id="MF_00203">
    <property type="entry name" value="UvrC"/>
    <property type="match status" value="1"/>
</dbReference>
<keyword evidence="1" id="KW-0963">Cytoplasm</keyword>
<keyword evidence="3" id="KW-0228">DNA excision</keyword>
<dbReference type="PANTHER" id="PTHR30562:SF1">
    <property type="entry name" value="UVRABC SYSTEM PROTEIN C"/>
    <property type="match status" value="1"/>
</dbReference>
<comment type="caution">
    <text evidence="10">The sequence shown here is derived from an EMBL/GenBank/DDBJ whole genome shotgun (WGS) entry which is preliminary data.</text>
</comment>
<evidence type="ECO:0000313" key="11">
    <source>
        <dbReference type="Proteomes" id="UP000823616"/>
    </source>
</evidence>
<dbReference type="GO" id="GO:0009380">
    <property type="term" value="C:excinuclease repair complex"/>
    <property type="evidence" value="ECO:0007669"/>
    <property type="project" value="InterPro"/>
</dbReference>
<evidence type="ECO:0000259" key="8">
    <source>
        <dbReference type="PROSITE" id="PS50164"/>
    </source>
</evidence>
<dbReference type="Proteomes" id="UP000823616">
    <property type="component" value="Unassembled WGS sequence"/>
</dbReference>
<evidence type="ECO:0000256" key="3">
    <source>
        <dbReference type="ARBA" id="ARBA00022769"/>
    </source>
</evidence>
<dbReference type="CDD" id="cd10434">
    <property type="entry name" value="GIY-YIG_UvrC_Cho"/>
    <property type="match status" value="1"/>
</dbReference>
<evidence type="ECO:0000259" key="9">
    <source>
        <dbReference type="PROSITE" id="PS50165"/>
    </source>
</evidence>
<dbReference type="SUPFAM" id="SSF47781">
    <property type="entry name" value="RuvA domain 2-like"/>
    <property type="match status" value="1"/>
</dbReference>
<evidence type="ECO:0000256" key="5">
    <source>
        <dbReference type="ARBA" id="ARBA00023204"/>
    </source>
</evidence>
<dbReference type="Gene3D" id="4.10.860.10">
    <property type="entry name" value="UVR domain"/>
    <property type="match status" value="1"/>
</dbReference>
<evidence type="ECO:0000256" key="4">
    <source>
        <dbReference type="ARBA" id="ARBA00022881"/>
    </source>
</evidence>
<keyword evidence="6" id="KW-0742">SOS response</keyword>
<proteinExistence type="inferred from homology"/>
<dbReference type="InterPro" id="IPR004791">
    <property type="entry name" value="UvrC"/>
</dbReference>
<keyword evidence="2" id="KW-0227">DNA damage</keyword>
<dbReference type="GO" id="GO:0006289">
    <property type="term" value="P:nucleotide-excision repair"/>
    <property type="evidence" value="ECO:0007669"/>
    <property type="project" value="InterPro"/>
</dbReference>
<dbReference type="NCBIfam" id="TIGR00194">
    <property type="entry name" value="uvrC"/>
    <property type="match status" value="1"/>
</dbReference>
<name>A0A9D9HGY3_9SPIR</name>
<accession>A0A9D9HGY3</accession>
<dbReference type="PROSITE" id="PS50164">
    <property type="entry name" value="GIY_YIG"/>
    <property type="match status" value="1"/>
</dbReference>
<evidence type="ECO:0000259" key="7">
    <source>
        <dbReference type="PROSITE" id="PS50151"/>
    </source>
</evidence>
<evidence type="ECO:0000313" key="10">
    <source>
        <dbReference type="EMBL" id="MBO8449958.1"/>
    </source>
</evidence>
<dbReference type="SUPFAM" id="SSF46600">
    <property type="entry name" value="C-terminal UvrC-binding domain of UvrB"/>
    <property type="match status" value="1"/>
</dbReference>
<dbReference type="Gene3D" id="3.40.1440.10">
    <property type="entry name" value="GIY-YIG endonuclease"/>
    <property type="match status" value="1"/>
</dbReference>
<feature type="domain" description="UvrC family homology region profile" evidence="9">
    <location>
        <begin position="258"/>
        <end position="520"/>
    </location>
</feature>
<dbReference type="GO" id="GO:0009432">
    <property type="term" value="P:SOS response"/>
    <property type="evidence" value="ECO:0007669"/>
    <property type="project" value="UniProtKB-KW"/>
</dbReference>
<dbReference type="SUPFAM" id="SSF82771">
    <property type="entry name" value="GIY-YIG endonuclease"/>
    <property type="match status" value="1"/>
</dbReference>
<dbReference type="AlphaFoldDB" id="A0A9D9HGY3"/>
<dbReference type="FunFam" id="3.40.1440.10:FF:000001">
    <property type="entry name" value="UvrABC system protein C"/>
    <property type="match status" value="1"/>
</dbReference>
<dbReference type="InterPro" id="IPR047296">
    <property type="entry name" value="GIY-YIG_UvrC_Cho"/>
</dbReference>